<reference evidence="2" key="1">
    <citation type="submission" date="2022-11" db="EMBL/GenBank/DDBJ databases">
        <title>Genome Resource of Sclerotinia nivalis Strain SnTB1, a Plant Pathogen Isolated from American Ginseng.</title>
        <authorList>
            <person name="Fan S."/>
        </authorList>
    </citation>
    <scope>NUCLEOTIDE SEQUENCE</scope>
    <source>
        <strain evidence="2">SnTB1</strain>
    </source>
</reference>
<gene>
    <name evidence="2" type="ORF">OCU04_009686</name>
</gene>
<name>A0A9X0AFL5_9HELO</name>
<feature type="region of interest" description="Disordered" evidence="1">
    <location>
        <begin position="26"/>
        <end position="48"/>
    </location>
</feature>
<organism evidence="2 3">
    <name type="scientific">Sclerotinia nivalis</name>
    <dbReference type="NCBI Taxonomy" id="352851"/>
    <lineage>
        <taxon>Eukaryota</taxon>
        <taxon>Fungi</taxon>
        <taxon>Dikarya</taxon>
        <taxon>Ascomycota</taxon>
        <taxon>Pezizomycotina</taxon>
        <taxon>Leotiomycetes</taxon>
        <taxon>Helotiales</taxon>
        <taxon>Sclerotiniaceae</taxon>
        <taxon>Sclerotinia</taxon>
    </lineage>
</organism>
<protein>
    <submittedName>
        <fullName evidence="2">Uncharacterized protein</fullName>
    </submittedName>
</protein>
<dbReference type="AlphaFoldDB" id="A0A9X0AFL5"/>
<evidence type="ECO:0000313" key="2">
    <source>
        <dbReference type="EMBL" id="KAJ8061897.1"/>
    </source>
</evidence>
<accession>A0A9X0AFL5</accession>
<keyword evidence="3" id="KW-1185">Reference proteome</keyword>
<dbReference type="EMBL" id="JAPEIS010000011">
    <property type="protein sequence ID" value="KAJ8061897.1"/>
    <property type="molecule type" value="Genomic_DNA"/>
</dbReference>
<evidence type="ECO:0000313" key="3">
    <source>
        <dbReference type="Proteomes" id="UP001152300"/>
    </source>
</evidence>
<dbReference type="Proteomes" id="UP001152300">
    <property type="component" value="Unassembled WGS sequence"/>
</dbReference>
<proteinExistence type="predicted"/>
<comment type="caution">
    <text evidence="2">The sequence shown here is derived from an EMBL/GenBank/DDBJ whole genome shotgun (WGS) entry which is preliminary data.</text>
</comment>
<evidence type="ECO:0000256" key="1">
    <source>
        <dbReference type="SAM" id="MobiDB-lite"/>
    </source>
</evidence>
<sequence length="63" mass="7102">MENEIEDCSKVPENTHLTLLTRVMIQTPTPTPTPTPTATKPSKPIPCTAATLDKRYGRYREME</sequence>